<comment type="caution">
    <text evidence="1">The sequence shown here is derived from an EMBL/GenBank/DDBJ whole genome shotgun (WGS) entry which is preliminary data.</text>
</comment>
<protein>
    <recommendedName>
        <fullName evidence="4">Transposase</fullName>
    </recommendedName>
</protein>
<name>A0A818JLR2_9BILA</name>
<reference evidence="1" key="1">
    <citation type="submission" date="2021-02" db="EMBL/GenBank/DDBJ databases">
        <authorList>
            <person name="Nowell W R."/>
        </authorList>
    </citation>
    <scope>NUCLEOTIDE SEQUENCE</scope>
</reference>
<accession>A0A818JLR2</accession>
<dbReference type="AlphaFoldDB" id="A0A818JLR2"/>
<evidence type="ECO:0000313" key="1">
    <source>
        <dbReference type="EMBL" id="CAF3546474.1"/>
    </source>
</evidence>
<dbReference type="InterPro" id="IPR052709">
    <property type="entry name" value="Transposase-MT_Hybrid"/>
</dbReference>
<dbReference type="GO" id="GO:0003676">
    <property type="term" value="F:nucleic acid binding"/>
    <property type="evidence" value="ECO:0007669"/>
    <property type="project" value="InterPro"/>
</dbReference>
<dbReference type="Gene3D" id="3.30.420.10">
    <property type="entry name" value="Ribonuclease H-like superfamily/Ribonuclease H"/>
    <property type="match status" value="1"/>
</dbReference>
<dbReference type="InterPro" id="IPR036397">
    <property type="entry name" value="RNaseH_sf"/>
</dbReference>
<evidence type="ECO:0000313" key="2">
    <source>
        <dbReference type="EMBL" id="CAF4847590.1"/>
    </source>
</evidence>
<evidence type="ECO:0000313" key="3">
    <source>
        <dbReference type="Proteomes" id="UP000663865"/>
    </source>
</evidence>
<proteinExistence type="predicted"/>
<sequence length="145" mass="16574">MLAGHKSWFYDKQIDLESSNAAWVTKGNPPPTIIRRNKFASKTLLSIFFKSTDPHLIHHVKRGQTIDHQYYIGNCSKPLLGEIKHQRPSCGRNHIILHQDSGKPHVHKDLSDHLELEGFTAVQHPPNSPALLPCGFWLFDLIKRN</sequence>
<organism evidence="1 3">
    <name type="scientific">Rotaria socialis</name>
    <dbReference type="NCBI Taxonomy" id="392032"/>
    <lineage>
        <taxon>Eukaryota</taxon>
        <taxon>Metazoa</taxon>
        <taxon>Spiralia</taxon>
        <taxon>Gnathifera</taxon>
        <taxon>Rotifera</taxon>
        <taxon>Eurotatoria</taxon>
        <taxon>Bdelloidea</taxon>
        <taxon>Philodinida</taxon>
        <taxon>Philodinidae</taxon>
        <taxon>Rotaria</taxon>
    </lineage>
</organism>
<dbReference type="Proteomes" id="UP000663838">
    <property type="component" value="Unassembled WGS sequence"/>
</dbReference>
<dbReference type="PANTHER" id="PTHR46060">
    <property type="entry name" value="MARINER MOS1 TRANSPOSASE-LIKE PROTEIN"/>
    <property type="match status" value="1"/>
</dbReference>
<dbReference type="EMBL" id="CAJNYV010003249">
    <property type="protein sequence ID" value="CAF3546474.1"/>
    <property type="molecule type" value="Genomic_DNA"/>
</dbReference>
<dbReference type="Pfam" id="PF01359">
    <property type="entry name" value="Transposase_1"/>
    <property type="match status" value="1"/>
</dbReference>
<dbReference type="InterPro" id="IPR001888">
    <property type="entry name" value="Transposase_1"/>
</dbReference>
<evidence type="ECO:0008006" key="4">
    <source>
        <dbReference type="Google" id="ProtNLM"/>
    </source>
</evidence>
<dbReference type="Proteomes" id="UP000663865">
    <property type="component" value="Unassembled WGS sequence"/>
</dbReference>
<dbReference type="EMBL" id="CAJOBS010003162">
    <property type="protein sequence ID" value="CAF4847590.1"/>
    <property type="molecule type" value="Genomic_DNA"/>
</dbReference>
<gene>
    <name evidence="1" type="ORF">KIK155_LOCUS18213</name>
    <name evidence="2" type="ORF">TOA249_LOCUS26612</name>
</gene>
<dbReference type="PANTHER" id="PTHR46060:SF1">
    <property type="entry name" value="MARINER MOS1 TRANSPOSASE-LIKE PROTEIN"/>
    <property type="match status" value="1"/>
</dbReference>